<dbReference type="PANTHER" id="PTHR43578:SF3">
    <property type="entry name" value="NADH-QUINONE OXIDOREDUCTASE SUBUNIT F"/>
    <property type="match status" value="1"/>
</dbReference>
<keyword evidence="8" id="KW-1185">Reference proteome</keyword>
<dbReference type="InterPro" id="IPR017896">
    <property type="entry name" value="4Fe4S_Fe-S-bd"/>
</dbReference>
<dbReference type="Proteomes" id="UP001165427">
    <property type="component" value="Unassembled WGS sequence"/>
</dbReference>
<dbReference type="SUPFAM" id="SSF52833">
    <property type="entry name" value="Thioredoxin-like"/>
    <property type="match status" value="1"/>
</dbReference>
<dbReference type="Gene3D" id="3.30.70.20">
    <property type="match status" value="1"/>
</dbReference>
<dbReference type="GO" id="GO:0051539">
    <property type="term" value="F:4 iron, 4 sulfur cluster binding"/>
    <property type="evidence" value="ECO:0007669"/>
    <property type="project" value="UniProtKB-KW"/>
</dbReference>
<dbReference type="InterPro" id="IPR019575">
    <property type="entry name" value="Nuop51_4Fe4S-bd"/>
</dbReference>
<feature type="domain" description="4Fe-4S ferredoxin-type" evidence="6">
    <location>
        <begin position="576"/>
        <end position="605"/>
    </location>
</feature>
<dbReference type="GO" id="GO:0046872">
    <property type="term" value="F:metal ion binding"/>
    <property type="evidence" value="ECO:0007669"/>
    <property type="project" value="UniProtKB-KW"/>
</dbReference>
<dbReference type="Gene3D" id="3.10.20.600">
    <property type="match status" value="1"/>
</dbReference>
<comment type="similarity">
    <text evidence="1">Belongs to the complex I 51 kDa subunit family.</text>
</comment>
<dbReference type="InterPro" id="IPR001949">
    <property type="entry name" value="NADH-UbQ_OxRdtase_51kDa_CS"/>
</dbReference>
<reference evidence="7" key="1">
    <citation type="submission" date="2022-04" db="EMBL/GenBank/DDBJ databases">
        <title>Desulfatitalea alkaliphila sp. nov., a novel anaerobic sulfate-reducing bacterium isolated from terrestrial mud volcano, Taman Peninsula, Russia.</title>
        <authorList>
            <person name="Khomyakova M.A."/>
            <person name="Merkel A.Y."/>
            <person name="Slobodkin A.I."/>
        </authorList>
    </citation>
    <scope>NUCLEOTIDE SEQUENCE</scope>
    <source>
        <strain evidence="7">M08but</strain>
    </source>
</reference>
<organism evidence="7 8">
    <name type="scientific">Desulfatitalea alkaliphila</name>
    <dbReference type="NCBI Taxonomy" id="2929485"/>
    <lineage>
        <taxon>Bacteria</taxon>
        <taxon>Pseudomonadati</taxon>
        <taxon>Thermodesulfobacteriota</taxon>
        <taxon>Desulfobacteria</taxon>
        <taxon>Desulfobacterales</taxon>
        <taxon>Desulfosarcinaceae</taxon>
        <taxon>Desulfatitalea</taxon>
    </lineage>
</organism>
<dbReference type="InterPro" id="IPR037207">
    <property type="entry name" value="Nuop51_4Fe4S-bd_sf"/>
</dbReference>
<dbReference type="Gene3D" id="6.10.250.1450">
    <property type="match status" value="1"/>
</dbReference>
<evidence type="ECO:0000256" key="5">
    <source>
        <dbReference type="ARBA" id="ARBA00023014"/>
    </source>
</evidence>
<dbReference type="InterPro" id="IPR036249">
    <property type="entry name" value="Thioredoxin-like_sf"/>
</dbReference>
<dbReference type="SUPFAM" id="SSF142019">
    <property type="entry name" value="Nqo1 FMN-binding domain-like"/>
    <property type="match status" value="1"/>
</dbReference>
<dbReference type="PROSITE" id="PS00645">
    <property type="entry name" value="COMPLEX1_51K_2"/>
    <property type="match status" value="1"/>
</dbReference>
<dbReference type="FunFam" id="3.40.50.11540:FF:000001">
    <property type="entry name" value="NADH dehydrogenase [ubiquinone] flavoprotein 1, mitochondrial"/>
    <property type="match status" value="1"/>
</dbReference>
<dbReference type="SUPFAM" id="SSF140490">
    <property type="entry name" value="Nqo1C-terminal domain-like"/>
    <property type="match status" value="1"/>
</dbReference>
<keyword evidence="3" id="KW-0479">Metal-binding</keyword>
<accession>A0AA41UMU1</accession>
<sequence length="633" mass="68965">MKIASVQDLEKIRDKYNPSLYQPKGLKVNVGMASCGIAAGAMDAFEKATEAFKDDPSVTICQTGCIGFCEMEPLVEIMAEGKPRVMYKNITADKILEAIDDYRGGAAKKKWILGQMRDPRSLMDDDLPNPVDKVEHFEGIPFLEDVPFYKGQVKIALRNCGYIDPDAIDAYIARKGYFALVEAIQGRKPKEIIEAVKQSGLRGRGGGGFPAGIKWATCAKHHGDRYIICNADEGDPGAYMDRSILEGDPHSVLEGMLIAAYAIGSSQGYIYVRNEYPLAVKRLITAIKQAEDYGLLGDNIADSDFSFHIKISTGAGAFVCGESTALMASLEGNVGRPRAKYVHTVEKGFRNSPTNLNNVETYANVPAILLKGADWYAGMGTEHSKGTKVFSLVGKVVNTGLVEVPMGISLNDIVFNIGGGVPKKKAFKAVQTGGPSGGCIPERFMKLPVDYQKLAEVGSIMGSGGMIVMDQDTCMVDVARYFLDFLKEESCGQCNPCREGIKQMLDILTDICQGNGKQGDIELLEELGAMVQKFSLCGLGTSAPNPVLTTILYFRDEYEKHIQDKKCPAGVCKALFHYEIDAEACTGCQVCFRKCPQDAVSGEKKKPHTIDQSKCIKCGICYEGCKFDAIKIR</sequence>
<dbReference type="AlphaFoldDB" id="A0AA41UMU1"/>
<comment type="caution">
    <text evidence="7">The sequence shown here is derived from an EMBL/GenBank/DDBJ whole genome shotgun (WGS) entry which is preliminary data.</text>
</comment>
<dbReference type="CDD" id="cd02980">
    <property type="entry name" value="TRX_Fd_family"/>
    <property type="match status" value="1"/>
</dbReference>
<keyword evidence="2" id="KW-0004">4Fe-4S</keyword>
<dbReference type="GO" id="GO:0008137">
    <property type="term" value="F:NADH dehydrogenase (ubiquinone) activity"/>
    <property type="evidence" value="ECO:0007669"/>
    <property type="project" value="InterPro"/>
</dbReference>
<dbReference type="Pfam" id="PF01512">
    <property type="entry name" value="Complex1_51K"/>
    <property type="match status" value="1"/>
</dbReference>
<dbReference type="PANTHER" id="PTHR43578">
    <property type="entry name" value="NADH-QUINONE OXIDOREDUCTASE SUBUNIT F"/>
    <property type="match status" value="1"/>
</dbReference>
<proteinExistence type="inferred from homology"/>
<feature type="domain" description="4Fe-4S ferredoxin-type" evidence="6">
    <location>
        <begin position="606"/>
        <end position="633"/>
    </location>
</feature>
<dbReference type="InterPro" id="IPR011538">
    <property type="entry name" value="Nuo51_FMN-bd"/>
</dbReference>
<evidence type="ECO:0000313" key="7">
    <source>
        <dbReference type="EMBL" id="MCJ8503011.1"/>
    </source>
</evidence>
<dbReference type="Pfam" id="PF10589">
    <property type="entry name" value="NADH_4Fe-4S"/>
    <property type="match status" value="1"/>
</dbReference>
<evidence type="ECO:0000256" key="3">
    <source>
        <dbReference type="ARBA" id="ARBA00022723"/>
    </source>
</evidence>
<keyword evidence="4" id="KW-0408">Iron</keyword>
<gene>
    <name evidence="7" type="ORF">MRX98_20720</name>
</gene>
<protein>
    <submittedName>
        <fullName evidence="7">4Fe-4S binding protein</fullName>
    </submittedName>
</protein>
<dbReference type="EMBL" id="JALJRB010000040">
    <property type="protein sequence ID" value="MCJ8503011.1"/>
    <property type="molecule type" value="Genomic_DNA"/>
</dbReference>
<dbReference type="Pfam" id="PF13237">
    <property type="entry name" value="Fer4_10"/>
    <property type="match status" value="1"/>
</dbReference>
<evidence type="ECO:0000256" key="4">
    <source>
        <dbReference type="ARBA" id="ARBA00023004"/>
    </source>
</evidence>
<dbReference type="PROSITE" id="PS51379">
    <property type="entry name" value="4FE4S_FER_2"/>
    <property type="match status" value="2"/>
</dbReference>
<dbReference type="SUPFAM" id="SSF54862">
    <property type="entry name" value="4Fe-4S ferredoxins"/>
    <property type="match status" value="1"/>
</dbReference>
<evidence type="ECO:0000256" key="1">
    <source>
        <dbReference type="ARBA" id="ARBA00007523"/>
    </source>
</evidence>
<dbReference type="Gene3D" id="1.20.1440.230">
    <property type="entry name" value="NADH-ubiquinone oxidoreductase 51kDa subunit, iron-sulphur binding domain"/>
    <property type="match status" value="1"/>
</dbReference>
<name>A0AA41UMU1_9BACT</name>
<dbReference type="GO" id="GO:0010181">
    <property type="term" value="F:FMN binding"/>
    <property type="evidence" value="ECO:0007669"/>
    <property type="project" value="InterPro"/>
</dbReference>
<evidence type="ECO:0000259" key="6">
    <source>
        <dbReference type="PROSITE" id="PS51379"/>
    </source>
</evidence>
<dbReference type="SUPFAM" id="SSF142984">
    <property type="entry name" value="Nqo1 middle domain-like"/>
    <property type="match status" value="1"/>
</dbReference>
<dbReference type="SMART" id="SM00928">
    <property type="entry name" value="NADH_4Fe-4S"/>
    <property type="match status" value="1"/>
</dbReference>
<keyword evidence="5" id="KW-0411">Iron-sulfur</keyword>
<dbReference type="Gene3D" id="3.40.30.10">
    <property type="entry name" value="Glutaredoxin"/>
    <property type="match status" value="1"/>
</dbReference>
<evidence type="ECO:0000256" key="2">
    <source>
        <dbReference type="ARBA" id="ARBA00022485"/>
    </source>
</evidence>
<dbReference type="FunFam" id="1.20.1440.230:FF:000001">
    <property type="entry name" value="Mitochondrial NADH dehydrogenase flavoprotein 1"/>
    <property type="match status" value="1"/>
</dbReference>
<evidence type="ECO:0000313" key="8">
    <source>
        <dbReference type="Proteomes" id="UP001165427"/>
    </source>
</evidence>
<dbReference type="InterPro" id="IPR037225">
    <property type="entry name" value="Nuo51_FMN-bd_sf"/>
</dbReference>
<dbReference type="Gene3D" id="3.40.50.11540">
    <property type="entry name" value="NADH-ubiquinone oxidoreductase 51kDa subunit"/>
    <property type="match status" value="1"/>
</dbReference>
<dbReference type="RefSeq" id="WP_246914690.1">
    <property type="nucleotide sequence ID" value="NZ_JALJRB010000040.1"/>
</dbReference>